<comment type="subcellular location">
    <subcellularLocation>
        <location evidence="1 8">Nucleus</location>
    </subcellularLocation>
</comment>
<name>A0AAD5Y5I1_9FUNG</name>
<reference evidence="10" key="1">
    <citation type="submission" date="2020-05" db="EMBL/GenBank/DDBJ databases">
        <title>Phylogenomic resolution of chytrid fungi.</title>
        <authorList>
            <person name="Stajich J.E."/>
            <person name="Amses K."/>
            <person name="Simmons R."/>
            <person name="Seto K."/>
            <person name="Myers J."/>
            <person name="Bonds A."/>
            <person name="Quandt C.A."/>
            <person name="Barry K."/>
            <person name="Liu P."/>
            <person name="Grigoriev I."/>
            <person name="Longcore J.E."/>
            <person name="James T.Y."/>
        </authorList>
    </citation>
    <scope>NUCLEOTIDE SEQUENCE</scope>
    <source>
        <strain evidence="10">PLAUS21</strain>
    </source>
</reference>
<dbReference type="Pfam" id="PF04502">
    <property type="entry name" value="Saf4_Yju2"/>
    <property type="match status" value="1"/>
</dbReference>
<keyword evidence="3 8" id="KW-0479">Metal-binding</keyword>
<dbReference type="AlphaFoldDB" id="A0AAD5Y5I1"/>
<dbReference type="GO" id="GO:0071006">
    <property type="term" value="C:U2-type catalytic step 1 spliceosome"/>
    <property type="evidence" value="ECO:0007669"/>
    <property type="project" value="UniProtKB-UniRule"/>
</dbReference>
<evidence type="ECO:0000256" key="2">
    <source>
        <dbReference type="ARBA" id="ARBA00022664"/>
    </source>
</evidence>
<evidence type="ECO:0000256" key="6">
    <source>
        <dbReference type="ARBA" id="ARBA00023187"/>
    </source>
</evidence>
<evidence type="ECO:0000256" key="8">
    <source>
        <dbReference type="HAMAP-Rule" id="MF_03226"/>
    </source>
</evidence>
<feature type="binding site" evidence="8">
    <location>
        <position position="41"/>
    </location>
    <ligand>
        <name>Zn(2+)</name>
        <dbReference type="ChEBI" id="CHEBI:29105"/>
    </ligand>
</feature>
<evidence type="ECO:0000256" key="5">
    <source>
        <dbReference type="ARBA" id="ARBA00022833"/>
    </source>
</evidence>
<dbReference type="PANTHER" id="PTHR12111">
    <property type="entry name" value="SPLICING FACTOR YJU2"/>
    <property type="match status" value="1"/>
</dbReference>
<keyword evidence="11" id="KW-1185">Reference proteome</keyword>
<organism evidence="10 11">
    <name type="scientific">Boothiomyces macroporosus</name>
    <dbReference type="NCBI Taxonomy" id="261099"/>
    <lineage>
        <taxon>Eukaryota</taxon>
        <taxon>Fungi</taxon>
        <taxon>Fungi incertae sedis</taxon>
        <taxon>Chytridiomycota</taxon>
        <taxon>Chytridiomycota incertae sedis</taxon>
        <taxon>Chytridiomycetes</taxon>
        <taxon>Rhizophydiales</taxon>
        <taxon>Terramycetaceae</taxon>
        <taxon>Boothiomyces</taxon>
    </lineage>
</organism>
<dbReference type="HAMAP" id="MF_03226">
    <property type="entry name" value="YJU2"/>
    <property type="match status" value="1"/>
</dbReference>
<feature type="binding site" evidence="8">
    <location>
        <position position="44"/>
    </location>
    <ligand>
        <name>Zn(2+)</name>
        <dbReference type="ChEBI" id="CHEBI:29105"/>
    </ligand>
</feature>
<evidence type="ECO:0000256" key="1">
    <source>
        <dbReference type="ARBA" id="ARBA00004123"/>
    </source>
</evidence>
<evidence type="ECO:0000256" key="3">
    <source>
        <dbReference type="ARBA" id="ARBA00022723"/>
    </source>
</evidence>
<evidence type="ECO:0000256" key="4">
    <source>
        <dbReference type="ARBA" id="ARBA00022728"/>
    </source>
</evidence>
<dbReference type="Proteomes" id="UP001210925">
    <property type="component" value="Unassembled WGS sequence"/>
</dbReference>
<comment type="similarity">
    <text evidence="8">Belongs to the CWC16 family. YJU2 subfamily.</text>
</comment>
<protein>
    <recommendedName>
        <fullName evidence="8">Splicing factor YJU2</fullName>
    </recommendedName>
</protein>
<comment type="function">
    <text evidence="8">Part of the spliceosome which catalyzes two sequential transesterification reactions, first the excision of the non-coding intron from pre-mRNA and then the ligation of the coding exons to form the mature mRNA. Plays a role in stabilizing the structure of the spliceosome catalytic core and docking of the branch helix into the active site, producing 5'-exon and lariat intron-3'-intermediates.</text>
</comment>
<keyword evidence="6" id="KW-0508">mRNA splicing</keyword>
<feature type="region of interest" description="Disordered" evidence="9">
    <location>
        <begin position="110"/>
        <end position="131"/>
    </location>
</feature>
<sequence length="270" mass="31246">MAERKVLNKYIPPSYNPNVQLRSGGSRRAKVRLMAPFSMQCNTCGEYIYKGKKFNAKKEKALGEDYLGIIIYRFKIACPCCAAEITFKTDPKNTDYVAERGAQRNFEPWRDETRSHQEVKADKLKEEEDNPMKALENRTIESKREMDILDALDEIRTKNARIDRADVDEALNRIHEKETPEEIEEKDFDKEDEELARQVFHDLDGEKVRRLVDEPFKEFKKPEPVVKEMKPTDLGIKKKQASESILGIKRKAPSEKPVKSLVVDYGSDSD</sequence>
<keyword evidence="7 8" id="KW-0539">Nucleus</keyword>
<keyword evidence="4 8" id="KW-0747">Spliceosome</keyword>
<feature type="compositionally biased region" description="Basic and acidic residues" evidence="9">
    <location>
        <begin position="110"/>
        <end position="126"/>
    </location>
</feature>
<comment type="caution">
    <text evidence="10">The sequence shown here is derived from an EMBL/GenBank/DDBJ whole genome shotgun (WGS) entry which is preliminary data.</text>
</comment>
<dbReference type="InterPro" id="IPR043701">
    <property type="entry name" value="Yju2"/>
</dbReference>
<dbReference type="EMBL" id="JADGKB010000109">
    <property type="protein sequence ID" value="KAJ3253456.1"/>
    <property type="molecule type" value="Genomic_DNA"/>
</dbReference>
<feature type="binding site" evidence="8">
    <location>
        <position position="81"/>
    </location>
    <ligand>
        <name>Zn(2+)</name>
        <dbReference type="ChEBI" id="CHEBI:29105"/>
    </ligand>
</feature>
<feature type="binding site" evidence="8">
    <location>
        <position position="78"/>
    </location>
    <ligand>
        <name>Zn(2+)</name>
        <dbReference type="ChEBI" id="CHEBI:29105"/>
    </ligand>
</feature>
<dbReference type="GO" id="GO:0046872">
    <property type="term" value="F:metal ion binding"/>
    <property type="evidence" value="ECO:0007669"/>
    <property type="project" value="UniProtKB-KW"/>
</dbReference>
<proteinExistence type="inferred from homology"/>
<evidence type="ECO:0000256" key="9">
    <source>
        <dbReference type="SAM" id="MobiDB-lite"/>
    </source>
</evidence>
<comment type="subunit">
    <text evidence="8">Component of the spliceosome. Present in the activated B complex, the catalytically activated B* complex which catalyzes the branching, the catalytic step 1 C complex catalyzing the exon ligation, and the postcatalytic P complex containing the ligated exons (mRNA) and the excised lariat intron.</text>
</comment>
<gene>
    <name evidence="10" type="ORF">HK103_000536</name>
</gene>
<accession>A0AAD5Y5I1</accession>
<evidence type="ECO:0000313" key="11">
    <source>
        <dbReference type="Proteomes" id="UP001210925"/>
    </source>
</evidence>
<dbReference type="InterPro" id="IPR007590">
    <property type="entry name" value="Saf4/Yju2"/>
</dbReference>
<dbReference type="GO" id="GO:0000349">
    <property type="term" value="P:generation of catalytic spliceosome for first transesterification step"/>
    <property type="evidence" value="ECO:0007669"/>
    <property type="project" value="UniProtKB-UniRule"/>
</dbReference>
<evidence type="ECO:0000256" key="7">
    <source>
        <dbReference type="ARBA" id="ARBA00023242"/>
    </source>
</evidence>
<evidence type="ECO:0000313" key="10">
    <source>
        <dbReference type="EMBL" id="KAJ3253456.1"/>
    </source>
</evidence>
<keyword evidence="5 8" id="KW-0862">Zinc</keyword>
<keyword evidence="2" id="KW-0507">mRNA processing</keyword>
<dbReference type="PANTHER" id="PTHR12111:SF1">
    <property type="entry name" value="SPLICING FACTOR YJU2"/>
    <property type="match status" value="1"/>
</dbReference>